<accession>A0ACB8SXF7</accession>
<evidence type="ECO:0000313" key="1">
    <source>
        <dbReference type="EMBL" id="KAI0060837.1"/>
    </source>
</evidence>
<reference evidence="1" key="2">
    <citation type="journal article" date="2022" name="New Phytol.">
        <title>Evolutionary transition to the ectomycorrhizal habit in the genomes of a hyperdiverse lineage of mushroom-forming fungi.</title>
        <authorList>
            <person name="Looney B."/>
            <person name="Miyauchi S."/>
            <person name="Morin E."/>
            <person name="Drula E."/>
            <person name="Courty P.E."/>
            <person name="Kohler A."/>
            <person name="Kuo A."/>
            <person name="LaButti K."/>
            <person name="Pangilinan J."/>
            <person name="Lipzen A."/>
            <person name="Riley R."/>
            <person name="Andreopoulos W."/>
            <person name="He G."/>
            <person name="Johnson J."/>
            <person name="Nolan M."/>
            <person name="Tritt A."/>
            <person name="Barry K.W."/>
            <person name="Grigoriev I.V."/>
            <person name="Nagy L.G."/>
            <person name="Hibbett D."/>
            <person name="Henrissat B."/>
            <person name="Matheny P.B."/>
            <person name="Labbe J."/>
            <person name="Martin F.M."/>
        </authorList>
    </citation>
    <scope>NUCLEOTIDE SEQUENCE</scope>
    <source>
        <strain evidence="1">HHB10654</strain>
    </source>
</reference>
<organism evidence="1 2">
    <name type="scientific">Artomyces pyxidatus</name>
    <dbReference type="NCBI Taxonomy" id="48021"/>
    <lineage>
        <taxon>Eukaryota</taxon>
        <taxon>Fungi</taxon>
        <taxon>Dikarya</taxon>
        <taxon>Basidiomycota</taxon>
        <taxon>Agaricomycotina</taxon>
        <taxon>Agaricomycetes</taxon>
        <taxon>Russulales</taxon>
        <taxon>Auriscalpiaceae</taxon>
        <taxon>Artomyces</taxon>
    </lineage>
</organism>
<keyword evidence="2" id="KW-1185">Reference proteome</keyword>
<gene>
    <name evidence="1" type="ORF">BV25DRAFT_1827397</name>
</gene>
<protein>
    <submittedName>
        <fullName evidence="1">Uncharacterized protein</fullName>
    </submittedName>
</protein>
<name>A0ACB8SXF7_9AGAM</name>
<reference evidence="1" key="1">
    <citation type="submission" date="2021-03" db="EMBL/GenBank/DDBJ databases">
        <authorList>
            <consortium name="DOE Joint Genome Institute"/>
            <person name="Ahrendt S."/>
            <person name="Looney B.P."/>
            <person name="Miyauchi S."/>
            <person name="Morin E."/>
            <person name="Drula E."/>
            <person name="Courty P.E."/>
            <person name="Chicoki N."/>
            <person name="Fauchery L."/>
            <person name="Kohler A."/>
            <person name="Kuo A."/>
            <person name="Labutti K."/>
            <person name="Pangilinan J."/>
            <person name="Lipzen A."/>
            <person name="Riley R."/>
            <person name="Andreopoulos W."/>
            <person name="He G."/>
            <person name="Johnson J."/>
            <person name="Barry K.W."/>
            <person name="Grigoriev I.V."/>
            <person name="Nagy L."/>
            <person name="Hibbett D."/>
            <person name="Henrissat B."/>
            <person name="Matheny P.B."/>
            <person name="Labbe J."/>
            <person name="Martin F."/>
        </authorList>
    </citation>
    <scope>NUCLEOTIDE SEQUENCE</scope>
    <source>
        <strain evidence="1">HHB10654</strain>
    </source>
</reference>
<comment type="caution">
    <text evidence="1">The sequence shown here is derived from an EMBL/GenBank/DDBJ whole genome shotgun (WGS) entry which is preliminary data.</text>
</comment>
<dbReference type="EMBL" id="MU277216">
    <property type="protein sequence ID" value="KAI0060837.1"/>
    <property type="molecule type" value="Genomic_DNA"/>
</dbReference>
<evidence type="ECO:0000313" key="2">
    <source>
        <dbReference type="Proteomes" id="UP000814140"/>
    </source>
</evidence>
<dbReference type="Proteomes" id="UP000814140">
    <property type="component" value="Unassembled WGS sequence"/>
</dbReference>
<sequence length="215" mass="23325">MDLPVIGAHCALASCHQLDLLPIRCRCDNQFCSAHIFPDNHDCPVDPSYAPSDRPALDKLQRCAVVACTRPSLDGFVSDAQAGVRARCPRCTLGYCASHRDPAQHACPVPVPQAPPKNAAAHALLAKHFPSSAAAPRKAKTKRPTDPAKLAQLRKVELMKMRQRAAPGNPKDPPGAVPADQRVHVVVRTDEPDVGEKTFWFRKVCCTTRNGCPDC</sequence>
<proteinExistence type="predicted"/>